<dbReference type="PANTHER" id="PTHR42659:SF2">
    <property type="entry name" value="XANTHINE DEHYDROGENASE SUBUNIT C-RELATED"/>
    <property type="match status" value="1"/>
</dbReference>
<dbReference type="GO" id="GO:0016491">
    <property type="term" value="F:oxidoreductase activity"/>
    <property type="evidence" value="ECO:0007669"/>
    <property type="project" value="UniProtKB-KW"/>
</dbReference>
<dbReference type="InterPro" id="IPR036683">
    <property type="entry name" value="CO_DH_flav_C_dom_sf"/>
</dbReference>
<name>A0A9W6I6B2_9ACTN</name>
<dbReference type="GO" id="GO:0071949">
    <property type="term" value="F:FAD binding"/>
    <property type="evidence" value="ECO:0007669"/>
    <property type="project" value="InterPro"/>
</dbReference>
<dbReference type="InterPro" id="IPR016169">
    <property type="entry name" value="FAD-bd_PCMH_sub2"/>
</dbReference>
<keyword evidence="6" id="KW-1185">Reference proteome</keyword>
<organism evidence="5 6">
    <name type="scientific">Streptosporangium carneum</name>
    <dbReference type="NCBI Taxonomy" id="47481"/>
    <lineage>
        <taxon>Bacteria</taxon>
        <taxon>Bacillati</taxon>
        <taxon>Actinomycetota</taxon>
        <taxon>Actinomycetes</taxon>
        <taxon>Streptosporangiales</taxon>
        <taxon>Streptosporangiaceae</taxon>
        <taxon>Streptosporangium</taxon>
    </lineage>
</organism>
<dbReference type="SUPFAM" id="SSF55447">
    <property type="entry name" value="CO dehydrogenase flavoprotein C-terminal domain-like"/>
    <property type="match status" value="1"/>
</dbReference>
<evidence type="ECO:0000313" key="5">
    <source>
        <dbReference type="EMBL" id="GLK12917.1"/>
    </source>
</evidence>
<sequence length="289" mass="30085">MKPPPFDYHAPGSVAEALETLAEAGEHGKVLAGGQSLIPMLNMRLAAPGHIVDVNRLAELATVSVESDGVRVGALARHAQVERAEQVAAAQPLLRQALRLVAHPVIRNRGTVVGSLVHADPAAELPAVLILLGGSVRLARPGATRDVPAAGFFTGPLESALRPGELAVSALFPTLPPRSGTAFHEVSRRHGDYAVAGVAALVRLDDDLRVVTAGVACVSAGPVPVLVDVTEACGHRPAASADWASAARAVRDRIEPETDVHASADYRRHLTGTLAERALRDAARAASDE</sequence>
<dbReference type="InterPro" id="IPR005107">
    <property type="entry name" value="CO_DH_flav_C"/>
</dbReference>
<dbReference type="Pfam" id="PF00941">
    <property type="entry name" value="FAD_binding_5"/>
    <property type="match status" value="1"/>
</dbReference>
<feature type="domain" description="FAD-binding PCMH-type" evidence="4">
    <location>
        <begin position="1"/>
        <end position="177"/>
    </location>
</feature>
<dbReference type="AlphaFoldDB" id="A0A9W6I6B2"/>
<dbReference type="PROSITE" id="PS51387">
    <property type="entry name" value="FAD_PCMH"/>
    <property type="match status" value="1"/>
</dbReference>
<dbReference type="EMBL" id="BSEV01000019">
    <property type="protein sequence ID" value="GLK12917.1"/>
    <property type="molecule type" value="Genomic_DNA"/>
</dbReference>
<comment type="caution">
    <text evidence="5">The sequence shown here is derived from an EMBL/GenBank/DDBJ whole genome shotgun (WGS) entry which is preliminary data.</text>
</comment>
<dbReference type="Gene3D" id="3.30.390.50">
    <property type="entry name" value="CO dehydrogenase flavoprotein, C-terminal domain"/>
    <property type="match status" value="1"/>
</dbReference>
<dbReference type="Pfam" id="PF03450">
    <property type="entry name" value="CO_deh_flav_C"/>
    <property type="match status" value="1"/>
</dbReference>
<dbReference type="SMART" id="SM01092">
    <property type="entry name" value="CO_deh_flav_C"/>
    <property type="match status" value="1"/>
</dbReference>
<keyword evidence="2" id="KW-0274">FAD</keyword>
<accession>A0A9W6I6B2</accession>
<proteinExistence type="predicted"/>
<dbReference type="InterPro" id="IPR051312">
    <property type="entry name" value="Diverse_Substr_Oxidored"/>
</dbReference>
<reference evidence="5" key="1">
    <citation type="journal article" date="2014" name="Int. J. Syst. Evol. Microbiol.">
        <title>Complete genome sequence of Corynebacterium casei LMG S-19264T (=DSM 44701T), isolated from a smear-ripened cheese.</title>
        <authorList>
            <consortium name="US DOE Joint Genome Institute (JGI-PGF)"/>
            <person name="Walter F."/>
            <person name="Albersmeier A."/>
            <person name="Kalinowski J."/>
            <person name="Ruckert C."/>
        </authorList>
    </citation>
    <scope>NUCLEOTIDE SEQUENCE</scope>
    <source>
        <strain evidence="5">VKM Ac-2007</strain>
    </source>
</reference>
<dbReference type="PANTHER" id="PTHR42659">
    <property type="entry name" value="XANTHINE DEHYDROGENASE SUBUNIT C-RELATED"/>
    <property type="match status" value="1"/>
</dbReference>
<dbReference type="InterPro" id="IPR016167">
    <property type="entry name" value="FAD-bd_PCMH_sub1"/>
</dbReference>
<evidence type="ECO:0000256" key="1">
    <source>
        <dbReference type="ARBA" id="ARBA00022630"/>
    </source>
</evidence>
<dbReference type="RefSeq" id="WP_271221222.1">
    <property type="nucleotide sequence ID" value="NZ_BAAAVD010000012.1"/>
</dbReference>
<evidence type="ECO:0000256" key="3">
    <source>
        <dbReference type="ARBA" id="ARBA00023002"/>
    </source>
</evidence>
<protein>
    <submittedName>
        <fullName evidence="5">Carbon monoxide dehydrogenase</fullName>
    </submittedName>
</protein>
<dbReference type="InterPro" id="IPR002346">
    <property type="entry name" value="Mopterin_DH_FAD-bd"/>
</dbReference>
<keyword evidence="3" id="KW-0560">Oxidoreductase</keyword>
<dbReference type="Gene3D" id="3.30.43.10">
    <property type="entry name" value="Uridine Diphospho-n-acetylenolpyruvylglucosamine Reductase, domain 2"/>
    <property type="match status" value="1"/>
</dbReference>
<dbReference type="InterPro" id="IPR036318">
    <property type="entry name" value="FAD-bd_PCMH-like_sf"/>
</dbReference>
<evidence type="ECO:0000259" key="4">
    <source>
        <dbReference type="PROSITE" id="PS51387"/>
    </source>
</evidence>
<dbReference type="SUPFAM" id="SSF56176">
    <property type="entry name" value="FAD-binding/transporter-associated domain-like"/>
    <property type="match status" value="1"/>
</dbReference>
<dbReference type="InterPro" id="IPR016166">
    <property type="entry name" value="FAD-bd_PCMH"/>
</dbReference>
<dbReference type="Gene3D" id="3.30.465.10">
    <property type="match status" value="1"/>
</dbReference>
<gene>
    <name evidence="5" type="ORF">GCM10017600_63270</name>
</gene>
<evidence type="ECO:0000313" key="6">
    <source>
        <dbReference type="Proteomes" id="UP001143474"/>
    </source>
</evidence>
<evidence type="ECO:0000256" key="2">
    <source>
        <dbReference type="ARBA" id="ARBA00022827"/>
    </source>
</evidence>
<reference evidence="5" key="2">
    <citation type="submission" date="2023-01" db="EMBL/GenBank/DDBJ databases">
        <authorList>
            <person name="Sun Q."/>
            <person name="Evtushenko L."/>
        </authorList>
    </citation>
    <scope>NUCLEOTIDE SEQUENCE</scope>
    <source>
        <strain evidence="5">VKM Ac-2007</strain>
    </source>
</reference>
<keyword evidence="1" id="KW-0285">Flavoprotein</keyword>
<dbReference type="Proteomes" id="UP001143474">
    <property type="component" value="Unassembled WGS sequence"/>
</dbReference>